<proteinExistence type="predicted"/>
<dbReference type="EMBL" id="LHQQ01000046">
    <property type="protein sequence ID" value="KOS45252.1"/>
    <property type="molecule type" value="Genomic_DNA"/>
</dbReference>
<gene>
    <name evidence="2" type="ORF">ACN38_g3814</name>
</gene>
<keyword evidence="1" id="KW-0472">Membrane</keyword>
<comment type="caution">
    <text evidence="2">The sequence shown here is derived from an EMBL/GenBank/DDBJ whole genome shotgun (WGS) entry which is preliminary data.</text>
</comment>
<dbReference type="AlphaFoldDB" id="A0A0M9WHN8"/>
<reference evidence="2 3" key="1">
    <citation type="submission" date="2015-08" db="EMBL/GenBank/DDBJ databases">
        <title>Genome sequencing of Penicillium nordicum.</title>
        <authorList>
            <person name="Nguyen H.D."/>
            <person name="Seifert K.A."/>
        </authorList>
    </citation>
    <scope>NUCLEOTIDE SEQUENCE [LARGE SCALE GENOMIC DNA]</scope>
    <source>
        <strain evidence="2 3">DAOMC 185683</strain>
    </source>
</reference>
<feature type="transmembrane region" description="Helical" evidence="1">
    <location>
        <begin position="48"/>
        <end position="69"/>
    </location>
</feature>
<keyword evidence="1" id="KW-0812">Transmembrane</keyword>
<keyword evidence="1" id="KW-1133">Transmembrane helix</keyword>
<protein>
    <submittedName>
        <fullName evidence="2">Uncharacterized protein</fullName>
    </submittedName>
</protein>
<organism evidence="2 3">
    <name type="scientific">Penicillium nordicum</name>
    <dbReference type="NCBI Taxonomy" id="229535"/>
    <lineage>
        <taxon>Eukaryota</taxon>
        <taxon>Fungi</taxon>
        <taxon>Dikarya</taxon>
        <taxon>Ascomycota</taxon>
        <taxon>Pezizomycotina</taxon>
        <taxon>Eurotiomycetes</taxon>
        <taxon>Eurotiomycetidae</taxon>
        <taxon>Eurotiales</taxon>
        <taxon>Aspergillaceae</taxon>
        <taxon>Penicillium</taxon>
    </lineage>
</organism>
<evidence type="ECO:0000313" key="2">
    <source>
        <dbReference type="EMBL" id="KOS45252.1"/>
    </source>
</evidence>
<evidence type="ECO:0000256" key="1">
    <source>
        <dbReference type="SAM" id="Phobius"/>
    </source>
</evidence>
<accession>A0A0M9WHN8</accession>
<dbReference type="Proteomes" id="UP000037696">
    <property type="component" value="Unassembled WGS sequence"/>
</dbReference>
<sequence length="124" mass="14156">MIIIGHIKIYYVVYVSSQNITIISRWTAWGKLKSKVPSNPQGHSTISFLLSSLLFNFIFLSFNFILTLLEVSSACQQNTLISLIVEISPKSSHLDTSYPYPKGIRYILISLTRPTIRYPYLPDL</sequence>
<feature type="transmembrane region" description="Helical" evidence="1">
    <location>
        <begin position="9"/>
        <end position="28"/>
    </location>
</feature>
<name>A0A0M9WHN8_9EURO</name>
<evidence type="ECO:0000313" key="3">
    <source>
        <dbReference type="Proteomes" id="UP000037696"/>
    </source>
</evidence>
<keyword evidence="3" id="KW-1185">Reference proteome</keyword>